<organism evidence="1 2">
    <name type="scientific">Ixodes persulcatus</name>
    <name type="common">Taiga tick</name>
    <dbReference type="NCBI Taxonomy" id="34615"/>
    <lineage>
        <taxon>Eukaryota</taxon>
        <taxon>Metazoa</taxon>
        <taxon>Ecdysozoa</taxon>
        <taxon>Arthropoda</taxon>
        <taxon>Chelicerata</taxon>
        <taxon>Arachnida</taxon>
        <taxon>Acari</taxon>
        <taxon>Parasitiformes</taxon>
        <taxon>Ixodida</taxon>
        <taxon>Ixodoidea</taxon>
        <taxon>Ixodidae</taxon>
        <taxon>Ixodinae</taxon>
        <taxon>Ixodes</taxon>
    </lineage>
</organism>
<name>A0AC60QQI0_IXOPE</name>
<sequence length="237" mass="26495">TRNVIEACIAQNVPHLVYTGTVGVDDGTGGWGDSVVEHCHQGPYADTKHRAEQLVLAANARLLADRHSQLRSVVLRVLPIYGEQDQITLTQYMRMSKLTMGTVVRMAAPRMQMSYVGNAAAAHVHAMCRLARDDDISGQVFTFMLLFVKSRGLAVSRFALPYSVALVFSVFLTSVLTLLRPLYTLNLQFPTTSDIRYIFKAPFFDGTRARTVLGFEPRFSVEESVLRSISYYRAIQL</sequence>
<evidence type="ECO:0000313" key="1">
    <source>
        <dbReference type="EMBL" id="KAG0438549.1"/>
    </source>
</evidence>
<keyword evidence="2" id="KW-1185">Reference proteome</keyword>
<feature type="non-terminal residue" evidence="1">
    <location>
        <position position="1"/>
    </location>
</feature>
<proteinExistence type="predicted"/>
<protein>
    <submittedName>
        <fullName evidence="1">Uncharacterized protein</fullName>
    </submittedName>
</protein>
<dbReference type="Proteomes" id="UP000805193">
    <property type="component" value="Unassembled WGS sequence"/>
</dbReference>
<evidence type="ECO:0000313" key="2">
    <source>
        <dbReference type="Proteomes" id="UP000805193"/>
    </source>
</evidence>
<reference evidence="1 2" key="1">
    <citation type="journal article" date="2020" name="Cell">
        <title>Large-Scale Comparative Analyses of Tick Genomes Elucidate Their Genetic Diversity and Vector Capacities.</title>
        <authorList>
            <consortium name="Tick Genome and Microbiome Consortium (TIGMIC)"/>
            <person name="Jia N."/>
            <person name="Wang J."/>
            <person name="Shi W."/>
            <person name="Du L."/>
            <person name="Sun Y."/>
            <person name="Zhan W."/>
            <person name="Jiang J.F."/>
            <person name="Wang Q."/>
            <person name="Zhang B."/>
            <person name="Ji P."/>
            <person name="Bell-Sakyi L."/>
            <person name="Cui X.M."/>
            <person name="Yuan T.T."/>
            <person name="Jiang B.G."/>
            <person name="Yang W.F."/>
            <person name="Lam T.T."/>
            <person name="Chang Q.C."/>
            <person name="Ding S.J."/>
            <person name="Wang X.J."/>
            <person name="Zhu J.G."/>
            <person name="Ruan X.D."/>
            <person name="Zhao L."/>
            <person name="Wei J.T."/>
            <person name="Ye R.Z."/>
            <person name="Que T.C."/>
            <person name="Du C.H."/>
            <person name="Zhou Y.H."/>
            <person name="Cheng J.X."/>
            <person name="Dai P.F."/>
            <person name="Guo W.B."/>
            <person name="Han X.H."/>
            <person name="Huang E.J."/>
            <person name="Li L.F."/>
            <person name="Wei W."/>
            <person name="Gao Y.C."/>
            <person name="Liu J.Z."/>
            <person name="Shao H.Z."/>
            <person name="Wang X."/>
            <person name="Wang C.C."/>
            <person name="Yang T.C."/>
            <person name="Huo Q.B."/>
            <person name="Li W."/>
            <person name="Chen H.Y."/>
            <person name="Chen S.E."/>
            <person name="Zhou L.G."/>
            <person name="Ni X.B."/>
            <person name="Tian J.H."/>
            <person name="Sheng Y."/>
            <person name="Liu T."/>
            <person name="Pan Y.S."/>
            <person name="Xia L.Y."/>
            <person name="Li J."/>
            <person name="Zhao F."/>
            <person name="Cao W.C."/>
        </authorList>
    </citation>
    <scope>NUCLEOTIDE SEQUENCE [LARGE SCALE GENOMIC DNA]</scope>
    <source>
        <strain evidence="1">Iper-2018</strain>
    </source>
</reference>
<dbReference type="EMBL" id="JABSTQ010005780">
    <property type="protein sequence ID" value="KAG0438549.1"/>
    <property type="molecule type" value="Genomic_DNA"/>
</dbReference>
<comment type="caution">
    <text evidence="1">The sequence shown here is derived from an EMBL/GenBank/DDBJ whole genome shotgun (WGS) entry which is preliminary data.</text>
</comment>
<gene>
    <name evidence="1" type="ORF">HPB47_016966</name>
</gene>
<accession>A0AC60QQI0</accession>